<proteinExistence type="predicted"/>
<name>A0A8S5TLW0_9CAUD</name>
<protein>
    <submittedName>
        <fullName evidence="1">Uncharacterized protein</fullName>
    </submittedName>
</protein>
<sequence length="73" mass="8017">MIKPLGLPTSRVSWVSLGVQSPPETTPGFTVTHTSIGRAKNYATIPNNPLRPGHCSGQRCNNHSRILRNRLKV</sequence>
<dbReference type="EMBL" id="BK032847">
    <property type="protein sequence ID" value="DAF63999.1"/>
    <property type="molecule type" value="Genomic_DNA"/>
</dbReference>
<accession>A0A8S5TLW0</accession>
<evidence type="ECO:0000313" key="1">
    <source>
        <dbReference type="EMBL" id="DAF63999.1"/>
    </source>
</evidence>
<reference evidence="1" key="1">
    <citation type="journal article" date="2021" name="Proc. Natl. Acad. Sci. U.S.A.">
        <title>A Catalog of Tens of Thousands of Viruses from Human Metagenomes Reveals Hidden Associations with Chronic Diseases.</title>
        <authorList>
            <person name="Tisza M.J."/>
            <person name="Buck C.B."/>
        </authorList>
    </citation>
    <scope>NUCLEOTIDE SEQUENCE</scope>
    <source>
        <strain evidence="1">CtGkF2</strain>
    </source>
</reference>
<organism evidence="1">
    <name type="scientific">Siphoviridae sp. ctGkF2</name>
    <dbReference type="NCBI Taxonomy" id="2827823"/>
    <lineage>
        <taxon>Viruses</taxon>
        <taxon>Duplodnaviria</taxon>
        <taxon>Heunggongvirae</taxon>
        <taxon>Uroviricota</taxon>
        <taxon>Caudoviricetes</taxon>
    </lineage>
</organism>